<feature type="transmembrane region" description="Helical" evidence="1">
    <location>
        <begin position="22"/>
        <end position="43"/>
    </location>
</feature>
<keyword evidence="1" id="KW-1133">Transmembrane helix</keyword>
<sequence length="85" mass="9181">MLIFTAFLPQFVDLSKPAGPQFAILGLLFLGLEWIAIAAYAYIGSHLRSWFAVPERQRAFNRICASLLGTAGVGLLVARRSTAGA</sequence>
<feature type="transmembrane region" description="Helical" evidence="1">
    <location>
        <begin position="59"/>
        <end position="78"/>
    </location>
</feature>
<keyword evidence="3" id="KW-1185">Reference proteome</keyword>
<protein>
    <recommendedName>
        <fullName evidence="4">Lysine transporter LysE</fullName>
    </recommendedName>
</protein>
<dbReference type="Proteomes" id="UP000283474">
    <property type="component" value="Chromosome"/>
</dbReference>
<evidence type="ECO:0000313" key="3">
    <source>
        <dbReference type="Proteomes" id="UP000283474"/>
    </source>
</evidence>
<keyword evidence="1" id="KW-0812">Transmembrane</keyword>
<name>A0A410GDV1_9BURK</name>
<organism evidence="2 3">
    <name type="scientific">Pollutimonas thiosulfatoxidans</name>
    <dbReference type="NCBI Taxonomy" id="2028345"/>
    <lineage>
        <taxon>Bacteria</taxon>
        <taxon>Pseudomonadati</taxon>
        <taxon>Pseudomonadota</taxon>
        <taxon>Betaproteobacteria</taxon>
        <taxon>Burkholderiales</taxon>
        <taxon>Alcaligenaceae</taxon>
        <taxon>Pollutimonas</taxon>
    </lineage>
</organism>
<dbReference type="KEGG" id="pus:CKA81_11905"/>
<accession>A0A410GDV1</accession>
<reference evidence="2 3" key="1">
    <citation type="submission" date="2017-08" db="EMBL/GenBank/DDBJ databases">
        <authorList>
            <person name="Park S.-J."/>
            <person name="Kim H."/>
        </authorList>
    </citation>
    <scope>NUCLEOTIDE SEQUENCE [LARGE SCALE GENOMIC DNA]</scope>
    <source>
        <strain evidence="3">ye3</strain>
    </source>
</reference>
<proteinExistence type="predicted"/>
<keyword evidence="1" id="KW-0472">Membrane</keyword>
<dbReference type="AlphaFoldDB" id="A0A410GDV1"/>
<dbReference type="EMBL" id="CP022987">
    <property type="protein sequence ID" value="QAA94455.1"/>
    <property type="molecule type" value="Genomic_DNA"/>
</dbReference>
<dbReference type="OrthoDB" id="9784202at2"/>
<gene>
    <name evidence="2" type="ORF">CKA81_11905</name>
</gene>
<evidence type="ECO:0000313" key="2">
    <source>
        <dbReference type="EMBL" id="QAA94455.1"/>
    </source>
</evidence>
<evidence type="ECO:0008006" key="4">
    <source>
        <dbReference type="Google" id="ProtNLM"/>
    </source>
</evidence>
<evidence type="ECO:0000256" key="1">
    <source>
        <dbReference type="SAM" id="Phobius"/>
    </source>
</evidence>